<evidence type="ECO:0000313" key="9">
    <source>
        <dbReference type="EMBL" id="RKN82497.1"/>
    </source>
</evidence>
<dbReference type="Proteomes" id="UP000276603">
    <property type="component" value="Unassembled WGS sequence"/>
</dbReference>
<dbReference type="EMBL" id="RBCJ01000001">
    <property type="protein sequence ID" value="RKN82497.1"/>
    <property type="molecule type" value="Genomic_DNA"/>
</dbReference>
<evidence type="ECO:0000256" key="1">
    <source>
        <dbReference type="ARBA" id="ARBA00004442"/>
    </source>
</evidence>
<sequence>MKTKKIILTFAAVFLSMVSCKEEELELLDPNVIVPETFFQNSGELQSAVNGAYSFLQSQGMYGRIAFFLFDNLSQENLGTDALQGGLKAFMDYTFDPSLGEFFTFWTAAYRGINSCNFVIEAAEEGLIQNVPEGEVNQRLGEVRFLRALYYFKLTNLWGGIPRPTSTTASETGGVPKATQEEVYNLIFEDLAFAVANLPEVGSTPQGRATRGAAQALKGKAHLFRGQWAEAKAEFEAIQGYTIVGVEPRDNGNIAGEFNSESIFEVNYSQEIGGDQWNATGNGVRESTFRGIEYSPLNFANIIARPTLLAEYEDDDPRFDAYFYSNGSVFGGQTFPPDSELPINGPVAFGDPDADGNLPLVFTIASPAWRKYQNLDTRTTDGFEYSGINFRVIRYADVLLMWAEAENELGNQGAAISLLNQVRDRVGMPNYGTAEMDSRGYPVGSQQEVFDAIVHERAVELAGEQVRYFDLQRWGLASQVLENYQTGKHEFLPIPQNEIDGNPDLTNADQNPGY</sequence>
<comment type="subcellular location">
    <subcellularLocation>
        <location evidence="1">Cell outer membrane</location>
    </subcellularLocation>
</comment>
<evidence type="ECO:0000256" key="2">
    <source>
        <dbReference type="ARBA" id="ARBA00006275"/>
    </source>
</evidence>
<evidence type="ECO:0000256" key="3">
    <source>
        <dbReference type="ARBA" id="ARBA00022729"/>
    </source>
</evidence>
<organism evidence="9 10">
    <name type="scientific">Ulvibacterium marinum</name>
    <dbReference type="NCBI Taxonomy" id="2419782"/>
    <lineage>
        <taxon>Bacteria</taxon>
        <taxon>Pseudomonadati</taxon>
        <taxon>Bacteroidota</taxon>
        <taxon>Flavobacteriia</taxon>
        <taxon>Flavobacteriales</taxon>
        <taxon>Flavobacteriaceae</taxon>
        <taxon>Ulvibacterium</taxon>
    </lineage>
</organism>
<evidence type="ECO:0000256" key="4">
    <source>
        <dbReference type="ARBA" id="ARBA00023136"/>
    </source>
</evidence>
<dbReference type="Pfam" id="PF07980">
    <property type="entry name" value="SusD_RagB"/>
    <property type="match status" value="1"/>
</dbReference>
<keyword evidence="5" id="KW-0998">Cell outer membrane</keyword>
<evidence type="ECO:0000256" key="5">
    <source>
        <dbReference type="ARBA" id="ARBA00023237"/>
    </source>
</evidence>
<dbReference type="PROSITE" id="PS51257">
    <property type="entry name" value="PROKAR_LIPOPROTEIN"/>
    <property type="match status" value="1"/>
</dbReference>
<dbReference type="OrthoDB" id="5694214at2"/>
<reference evidence="9 10" key="1">
    <citation type="submission" date="2018-10" db="EMBL/GenBank/DDBJ databases">
        <title>Ulvibacterium marinum gen. nov., sp. nov., a novel marine bacterium of the family Flavobacteriaceae, isolated from a culture of the green alga Ulva prolifera.</title>
        <authorList>
            <person name="Zhang Z."/>
        </authorList>
    </citation>
    <scope>NUCLEOTIDE SEQUENCE [LARGE SCALE GENOMIC DNA]</scope>
    <source>
        <strain evidence="9 10">CCMM003</strain>
    </source>
</reference>
<dbReference type="RefSeq" id="WP_120709688.1">
    <property type="nucleotide sequence ID" value="NZ_CANMKH010000001.1"/>
</dbReference>
<dbReference type="Gene3D" id="1.25.40.390">
    <property type="match status" value="1"/>
</dbReference>
<evidence type="ECO:0000259" key="8">
    <source>
        <dbReference type="Pfam" id="PF14322"/>
    </source>
</evidence>
<dbReference type="CDD" id="cd08977">
    <property type="entry name" value="SusD"/>
    <property type="match status" value="1"/>
</dbReference>
<feature type="compositionally biased region" description="Polar residues" evidence="6">
    <location>
        <begin position="504"/>
        <end position="514"/>
    </location>
</feature>
<name>A0A3B0CFG4_9FLAO</name>
<gene>
    <name evidence="9" type="ORF">D7Z94_01210</name>
</gene>
<comment type="caution">
    <text evidence="9">The sequence shown here is derived from an EMBL/GenBank/DDBJ whole genome shotgun (WGS) entry which is preliminary data.</text>
</comment>
<evidence type="ECO:0000259" key="7">
    <source>
        <dbReference type="Pfam" id="PF07980"/>
    </source>
</evidence>
<dbReference type="Pfam" id="PF14322">
    <property type="entry name" value="SusD-like_3"/>
    <property type="match status" value="1"/>
</dbReference>
<evidence type="ECO:0000256" key="6">
    <source>
        <dbReference type="SAM" id="MobiDB-lite"/>
    </source>
</evidence>
<dbReference type="AlphaFoldDB" id="A0A3B0CFG4"/>
<comment type="similarity">
    <text evidence="2">Belongs to the SusD family.</text>
</comment>
<feature type="domain" description="SusD-like N-terminal" evidence="8">
    <location>
        <begin position="100"/>
        <end position="218"/>
    </location>
</feature>
<feature type="region of interest" description="Disordered" evidence="6">
    <location>
        <begin position="493"/>
        <end position="514"/>
    </location>
</feature>
<dbReference type="InterPro" id="IPR011990">
    <property type="entry name" value="TPR-like_helical_dom_sf"/>
</dbReference>
<protein>
    <submittedName>
        <fullName evidence="9">RagB/SusD family nutrient uptake outer membrane protein</fullName>
    </submittedName>
</protein>
<keyword evidence="3" id="KW-0732">Signal</keyword>
<dbReference type="InterPro" id="IPR012944">
    <property type="entry name" value="SusD_RagB_dom"/>
</dbReference>
<keyword evidence="10" id="KW-1185">Reference proteome</keyword>
<dbReference type="GO" id="GO:0009279">
    <property type="term" value="C:cell outer membrane"/>
    <property type="evidence" value="ECO:0007669"/>
    <property type="project" value="UniProtKB-SubCell"/>
</dbReference>
<feature type="domain" description="RagB/SusD" evidence="7">
    <location>
        <begin position="303"/>
        <end position="514"/>
    </location>
</feature>
<dbReference type="SUPFAM" id="SSF48452">
    <property type="entry name" value="TPR-like"/>
    <property type="match status" value="1"/>
</dbReference>
<proteinExistence type="inferred from homology"/>
<evidence type="ECO:0000313" key="10">
    <source>
        <dbReference type="Proteomes" id="UP000276603"/>
    </source>
</evidence>
<dbReference type="InterPro" id="IPR033985">
    <property type="entry name" value="SusD-like_N"/>
</dbReference>
<accession>A0A3B0CFG4</accession>
<keyword evidence="4" id="KW-0472">Membrane</keyword>